<protein>
    <submittedName>
        <fullName evidence="1">Uncharacterized protein</fullName>
    </submittedName>
</protein>
<organism evidence="1 2">
    <name type="scientific">Daphnia magna</name>
    <dbReference type="NCBI Taxonomy" id="35525"/>
    <lineage>
        <taxon>Eukaryota</taxon>
        <taxon>Metazoa</taxon>
        <taxon>Ecdysozoa</taxon>
        <taxon>Arthropoda</taxon>
        <taxon>Crustacea</taxon>
        <taxon>Branchiopoda</taxon>
        <taxon>Diplostraca</taxon>
        <taxon>Cladocera</taxon>
        <taxon>Anomopoda</taxon>
        <taxon>Daphniidae</taxon>
        <taxon>Daphnia</taxon>
    </lineage>
</organism>
<keyword evidence="2" id="KW-1185">Reference proteome</keyword>
<dbReference type="AlphaFoldDB" id="A0A164UI16"/>
<evidence type="ECO:0000313" key="2">
    <source>
        <dbReference type="Proteomes" id="UP000076858"/>
    </source>
</evidence>
<comment type="caution">
    <text evidence="1">The sequence shown here is derived from an EMBL/GenBank/DDBJ whole genome shotgun (WGS) entry which is preliminary data.</text>
</comment>
<evidence type="ECO:0000313" key="1">
    <source>
        <dbReference type="EMBL" id="KZS11379.1"/>
    </source>
</evidence>
<dbReference type="Proteomes" id="UP000076858">
    <property type="component" value="Unassembled WGS sequence"/>
</dbReference>
<sequence length="60" mass="6977">MFKQARRFLQTPFSLMFSLSSILISTRVRTFCYGISTNATHTKWPMKPNLRNEILPQTGI</sequence>
<proteinExistence type="predicted"/>
<name>A0A164UI16_9CRUS</name>
<reference evidence="1 2" key="1">
    <citation type="submission" date="2016-03" db="EMBL/GenBank/DDBJ databases">
        <title>EvidentialGene: Evidence-directed Construction of Genes on Genomes.</title>
        <authorList>
            <person name="Gilbert D.G."/>
            <person name="Choi J.-H."/>
            <person name="Mockaitis K."/>
            <person name="Colbourne J."/>
            <person name="Pfrender M."/>
        </authorList>
    </citation>
    <scope>NUCLEOTIDE SEQUENCE [LARGE SCALE GENOMIC DNA]</scope>
    <source>
        <strain evidence="1 2">Xinb3</strain>
        <tissue evidence="1">Complete organism</tissue>
    </source>
</reference>
<gene>
    <name evidence="1" type="ORF">APZ42_024182</name>
</gene>
<dbReference type="EMBL" id="LRGB01001581">
    <property type="protein sequence ID" value="KZS11379.1"/>
    <property type="molecule type" value="Genomic_DNA"/>
</dbReference>
<accession>A0A164UI16</accession>